<reference evidence="1 2" key="1">
    <citation type="submission" date="2019-01" db="EMBL/GenBank/DDBJ databases">
        <title>Lujinxingia litoralis gen. nov., sp. nov. and Lujinxingia sediminis gen. nov., sp. nov., new members in the order Bradymonadales, isolated from coastal sediment.</title>
        <authorList>
            <person name="Li C.-M."/>
        </authorList>
    </citation>
    <scope>NUCLEOTIDE SEQUENCE [LARGE SCALE GENOMIC DNA]</scope>
    <source>
        <strain evidence="1 2">SEH01</strain>
    </source>
</reference>
<protein>
    <recommendedName>
        <fullName evidence="3">Lipid/polyisoprenoid-binding YceI-like domain-containing protein</fullName>
    </recommendedName>
</protein>
<evidence type="ECO:0000313" key="2">
    <source>
        <dbReference type="Proteomes" id="UP000282926"/>
    </source>
</evidence>
<sequence length="182" mass="19220">MRRDTLVRTVMAFGAVGAFFLLNPLALGCGDERVEGYTFGADDMAAVVVGEWSGEVTYDAEAVAFTLVIEASPVGAQQTGSLRQHLCGNRTLIASADACIATSQFDVVGEVQVAGQEARQVEGSLVAYGQDLNEGELTLYGAGEVWVVQMIDAALADAGEVRDQDDRALLGRFFLSSSAMSD</sequence>
<dbReference type="PROSITE" id="PS51257">
    <property type="entry name" value="PROKAR_LIPOPROTEIN"/>
    <property type="match status" value="1"/>
</dbReference>
<gene>
    <name evidence="1" type="ORF">EA187_01540</name>
</gene>
<proteinExistence type="predicted"/>
<comment type="caution">
    <text evidence="1">The sequence shown here is derived from an EMBL/GenBank/DDBJ whole genome shotgun (WGS) entry which is preliminary data.</text>
</comment>
<evidence type="ECO:0000313" key="1">
    <source>
        <dbReference type="EMBL" id="RVU48148.1"/>
    </source>
</evidence>
<keyword evidence="2" id="KW-1185">Reference proteome</keyword>
<accession>A0ABY0CWT2</accession>
<evidence type="ECO:0008006" key="3">
    <source>
        <dbReference type="Google" id="ProtNLM"/>
    </source>
</evidence>
<name>A0ABY0CWT2_9DELT</name>
<dbReference type="Proteomes" id="UP000282926">
    <property type="component" value="Unassembled WGS sequence"/>
</dbReference>
<dbReference type="RefSeq" id="WP_127778947.1">
    <property type="nucleotide sequence ID" value="NZ_SADD01000001.1"/>
</dbReference>
<organism evidence="1 2">
    <name type="scientific">Lujinxingia sediminis</name>
    <dbReference type="NCBI Taxonomy" id="2480984"/>
    <lineage>
        <taxon>Bacteria</taxon>
        <taxon>Deltaproteobacteria</taxon>
        <taxon>Bradymonadales</taxon>
        <taxon>Lujinxingiaceae</taxon>
        <taxon>Lujinxingia</taxon>
    </lineage>
</organism>
<dbReference type="EMBL" id="SADD01000001">
    <property type="protein sequence ID" value="RVU48148.1"/>
    <property type="molecule type" value="Genomic_DNA"/>
</dbReference>